<dbReference type="OrthoDB" id="9791620at2"/>
<dbReference type="Proteomes" id="UP000181976">
    <property type="component" value="Unassembled WGS sequence"/>
</dbReference>
<dbReference type="GO" id="GO:0035312">
    <property type="term" value="F:5'-3' DNA exonuclease activity"/>
    <property type="evidence" value="ECO:0007669"/>
    <property type="project" value="TreeGrafter"/>
</dbReference>
<protein>
    <recommendedName>
        <fullName evidence="1">Polymerase/histidinol phosphatase N-terminal domain-containing protein</fullName>
    </recommendedName>
</protein>
<dbReference type="GO" id="GO:0004534">
    <property type="term" value="F:5'-3' RNA exonuclease activity"/>
    <property type="evidence" value="ECO:0007669"/>
    <property type="project" value="TreeGrafter"/>
</dbReference>
<organism evidence="2 3">
    <name type="scientific">Thermophagus xiamenensis</name>
    <dbReference type="NCBI Taxonomy" id="385682"/>
    <lineage>
        <taxon>Bacteria</taxon>
        <taxon>Pseudomonadati</taxon>
        <taxon>Bacteroidota</taxon>
        <taxon>Bacteroidia</taxon>
        <taxon>Marinilabiliales</taxon>
        <taxon>Marinilabiliaceae</taxon>
        <taxon>Thermophagus</taxon>
    </lineage>
</organism>
<dbReference type="InterPro" id="IPR052018">
    <property type="entry name" value="PHP_domain"/>
</dbReference>
<evidence type="ECO:0000313" key="2">
    <source>
        <dbReference type="EMBL" id="SFD88943.1"/>
    </source>
</evidence>
<dbReference type="Pfam" id="PF02811">
    <property type="entry name" value="PHP"/>
    <property type="match status" value="1"/>
</dbReference>
<dbReference type="Gene3D" id="3.20.20.140">
    <property type="entry name" value="Metal-dependent hydrolases"/>
    <property type="match status" value="1"/>
</dbReference>
<gene>
    <name evidence="2" type="ORF">SAMN05444380_103174</name>
</gene>
<dbReference type="Pfam" id="PF13263">
    <property type="entry name" value="PHP_C"/>
    <property type="match status" value="1"/>
</dbReference>
<evidence type="ECO:0000313" key="3">
    <source>
        <dbReference type="Proteomes" id="UP000181976"/>
    </source>
</evidence>
<dbReference type="InParanoid" id="A0A1I1W6F3"/>
<sequence length="258" mass="29088">MNYSKNKEDGLTIFRADLHVHTCLSPCGSLDMSPVRIIEEARQKHIDILGITDHNSTRQCKEIMDLGHKAGIAVWGGAEINTREEVHCLALFDDLKALDAFQQWLDRWLPVVKNKPDYFGHQVWVDEKENILGVEDRLLIVALDRSMEQTYEEVHRLGGVFIPAHINRKSNSLISQLGFVATDIKADALEISPETKKEVIKQMRWAEIKPVIAGSDAHYPEQLGTGITLLKMNNSSLNEFKKALNGVRGRTVLAIIDI</sequence>
<dbReference type="SUPFAM" id="SSF89550">
    <property type="entry name" value="PHP domain-like"/>
    <property type="match status" value="1"/>
</dbReference>
<accession>A0A1I1W6F3</accession>
<dbReference type="InterPro" id="IPR016195">
    <property type="entry name" value="Pol/histidinol_Pase-like"/>
</dbReference>
<dbReference type="SMART" id="SM00481">
    <property type="entry name" value="POLIIIAc"/>
    <property type="match status" value="1"/>
</dbReference>
<evidence type="ECO:0000259" key="1">
    <source>
        <dbReference type="SMART" id="SM00481"/>
    </source>
</evidence>
<reference evidence="2 3" key="1">
    <citation type="submission" date="2016-10" db="EMBL/GenBank/DDBJ databases">
        <authorList>
            <person name="de Groot N.N."/>
        </authorList>
    </citation>
    <scope>NUCLEOTIDE SEQUENCE [LARGE SCALE GENOMIC DNA]</scope>
    <source>
        <strain evidence="2 3">DSM 19012</strain>
    </source>
</reference>
<dbReference type="STRING" id="385682.SAMN05444380_103174"/>
<dbReference type="eggNOG" id="COG1379">
    <property type="taxonomic scope" value="Bacteria"/>
</dbReference>
<feature type="domain" description="Polymerase/histidinol phosphatase N-terminal" evidence="1">
    <location>
        <begin position="16"/>
        <end position="84"/>
    </location>
</feature>
<proteinExistence type="predicted"/>
<dbReference type="AlphaFoldDB" id="A0A1I1W6F3"/>
<dbReference type="PANTHER" id="PTHR42924">
    <property type="entry name" value="EXONUCLEASE"/>
    <property type="match status" value="1"/>
</dbReference>
<keyword evidence="3" id="KW-1185">Reference proteome</keyword>
<name>A0A1I1W6F3_9BACT</name>
<dbReference type="InterPro" id="IPR003141">
    <property type="entry name" value="Pol/His_phosphatase_N"/>
</dbReference>
<dbReference type="CDD" id="cd07432">
    <property type="entry name" value="PHP_HisPPase"/>
    <property type="match status" value="1"/>
</dbReference>
<dbReference type="RefSeq" id="WP_010527880.1">
    <property type="nucleotide sequence ID" value="NZ_AFSL01000064.1"/>
</dbReference>
<dbReference type="InterPro" id="IPR004013">
    <property type="entry name" value="PHP_dom"/>
</dbReference>
<dbReference type="PANTHER" id="PTHR42924:SF3">
    <property type="entry name" value="POLYMERASE_HISTIDINOL PHOSPHATASE N-TERMINAL DOMAIN-CONTAINING PROTEIN"/>
    <property type="match status" value="1"/>
</dbReference>
<dbReference type="EMBL" id="FONA01000003">
    <property type="protein sequence ID" value="SFD88943.1"/>
    <property type="molecule type" value="Genomic_DNA"/>
</dbReference>